<evidence type="ECO:0000313" key="7">
    <source>
        <dbReference type="EMBL" id="CAG8642735.1"/>
    </source>
</evidence>
<gene>
    <name evidence="7" type="ORF">GMARGA_LOCUS8930</name>
</gene>
<dbReference type="PROSITE" id="PS51192">
    <property type="entry name" value="HELICASE_ATP_BIND_1"/>
    <property type="match status" value="1"/>
</dbReference>
<reference evidence="7 8" key="1">
    <citation type="submission" date="2021-06" db="EMBL/GenBank/DDBJ databases">
        <authorList>
            <person name="Kallberg Y."/>
            <person name="Tangrot J."/>
            <person name="Rosling A."/>
        </authorList>
    </citation>
    <scope>NUCLEOTIDE SEQUENCE [LARGE SCALE GENOMIC DNA]</scope>
    <source>
        <strain evidence="7 8">120-4 pot B 10/14</strain>
    </source>
</reference>
<name>A0ABN7URL1_GIGMA</name>
<keyword evidence="2" id="KW-0238">DNA-binding</keyword>
<proteinExistence type="inferred from homology"/>
<evidence type="ECO:0000259" key="6">
    <source>
        <dbReference type="PROSITE" id="PS51192"/>
    </source>
</evidence>
<evidence type="ECO:0000256" key="2">
    <source>
        <dbReference type="ARBA" id="ARBA00023125"/>
    </source>
</evidence>
<keyword evidence="5" id="KW-0175">Coiled coil</keyword>
<comment type="caution">
    <text evidence="7">The sequence shown here is derived from an EMBL/GenBank/DDBJ whole genome shotgun (WGS) entry which is preliminary data.</text>
</comment>
<dbReference type="InterPro" id="IPR027417">
    <property type="entry name" value="P-loop_NTPase"/>
</dbReference>
<feature type="coiled-coil region" evidence="5">
    <location>
        <begin position="157"/>
        <end position="184"/>
    </location>
</feature>
<dbReference type="Gene3D" id="3.40.50.300">
    <property type="entry name" value="P-loop containing nucleotide triphosphate hydrolases"/>
    <property type="match status" value="2"/>
</dbReference>
<dbReference type="EMBL" id="CAJVQB010004685">
    <property type="protein sequence ID" value="CAG8642735.1"/>
    <property type="molecule type" value="Genomic_DNA"/>
</dbReference>
<dbReference type="Proteomes" id="UP000789901">
    <property type="component" value="Unassembled WGS sequence"/>
</dbReference>
<dbReference type="SUPFAM" id="SSF52540">
    <property type="entry name" value="P-loop containing nucleoside triphosphate hydrolases"/>
    <property type="match status" value="1"/>
</dbReference>
<sequence length="963" mass="110513">MVKWYKQIIAQLLEKKKINPELEILPLHNQLKAISLQESPSTNAGYYHYQLTNKKDEWFPLLPGYSIFFKTAEKIWKFSIISENSHLKFLWKTYDNANLQQPKTAAVLKHYPNIFLNQQKLINATKTEELLHANLKRKADQISNDFEYKESCLSIKYNILLEKEEQLEGELEKTNINEEDLLELNVKNAIKLAKLGSAILISTEQYLSLVLMQPCQNCNNKSFIDKVLNVISIGFQVKCIVKCKICNTIFEHINETKDIQFTKAVAASGLTAGISHNASHVQNANQDSGELIYQEILPDYSHKPIVAFHTVEKTRFAKDSKLGFTKIIHQGNSDKSSRQMEHAILIEVLNQISPLLEEASLHLEICIDGDLDSNKTLANVPIVSNIYADLKHLTKNIRNSLRNHIMRWCRGCIYSAALKIEGLISHLQNNHTSCWSDICWTKDDPKIILQEPTLCHSSNNQINEFQKLLEEIFAYLEIYSGKPFETEDLHNINAIEKERCIGCHTFPKYTKGLCALCYIYQVFGWKNRILNPEGIKDDIYESMNLIQQIEVITEKIFQYTNLRSGQLEAIESYIGDKKDTLVILKTGGEKSFCYTASAILFDGLIIVISPLKSLIQNQMNHFVQLGVLYSGLLISLKGTIEYESKLFDEIFGDYVIFCIILESYKWGKLGILKQYFSDAQIMALTATLFYADVKALQINLNFDPTCFATIRGSNLFRKELCFSVQSRIDTNLAWADEIVNLVKNIEKSGCTIIYCAWISDCLDVFNTLSTKLEELSLDIYNGQLTENMPDVRLVIHYNFLMNMTSLIQASGWAGQDQQKAKYVILYSQKDIHINYSIIAENRESADENDENDEKTINQECFLKESRHKLFEDKVKLKDVKTEILDLLKVVEVLCENNDKPIVPLDVIDIFCLLNNARLKNRRLKLMELTNHQKPKLLHTKALAKLALADLVRHGFVNQTIWLE</sequence>
<keyword evidence="4" id="KW-0539">Nucleus</keyword>
<keyword evidence="3" id="KW-0413">Isomerase</keyword>
<evidence type="ECO:0000256" key="1">
    <source>
        <dbReference type="ARBA" id="ARBA00005446"/>
    </source>
</evidence>
<evidence type="ECO:0000313" key="8">
    <source>
        <dbReference type="Proteomes" id="UP000789901"/>
    </source>
</evidence>
<evidence type="ECO:0000256" key="3">
    <source>
        <dbReference type="ARBA" id="ARBA00023235"/>
    </source>
</evidence>
<dbReference type="InterPro" id="IPR014001">
    <property type="entry name" value="Helicase_ATP-bd"/>
</dbReference>
<dbReference type="PANTHER" id="PTHR13710">
    <property type="entry name" value="DNA HELICASE RECQ FAMILY MEMBER"/>
    <property type="match status" value="1"/>
</dbReference>
<accession>A0ABN7URL1</accession>
<comment type="similarity">
    <text evidence="1">Belongs to the helicase family. RecQ subfamily.</text>
</comment>
<evidence type="ECO:0000256" key="5">
    <source>
        <dbReference type="SAM" id="Coils"/>
    </source>
</evidence>
<evidence type="ECO:0000256" key="4">
    <source>
        <dbReference type="ARBA" id="ARBA00023242"/>
    </source>
</evidence>
<dbReference type="PANTHER" id="PTHR13710:SF153">
    <property type="entry name" value="RECQ-LIKE DNA HELICASE BLM"/>
    <property type="match status" value="1"/>
</dbReference>
<organism evidence="7 8">
    <name type="scientific">Gigaspora margarita</name>
    <dbReference type="NCBI Taxonomy" id="4874"/>
    <lineage>
        <taxon>Eukaryota</taxon>
        <taxon>Fungi</taxon>
        <taxon>Fungi incertae sedis</taxon>
        <taxon>Mucoromycota</taxon>
        <taxon>Glomeromycotina</taxon>
        <taxon>Glomeromycetes</taxon>
        <taxon>Diversisporales</taxon>
        <taxon>Gigasporaceae</taxon>
        <taxon>Gigaspora</taxon>
    </lineage>
</organism>
<feature type="domain" description="Helicase ATP-binding" evidence="6">
    <location>
        <begin position="571"/>
        <end position="706"/>
    </location>
</feature>
<keyword evidence="8" id="KW-1185">Reference proteome</keyword>
<protein>
    <submittedName>
        <fullName evidence="7">6542_t:CDS:1</fullName>
    </submittedName>
</protein>